<dbReference type="Proteomes" id="UP000282597">
    <property type="component" value="Chromosome"/>
</dbReference>
<gene>
    <name evidence="1" type="ORF">MCB1EB_0441</name>
</gene>
<evidence type="ECO:0000313" key="2">
    <source>
        <dbReference type="Proteomes" id="UP000282597"/>
    </source>
</evidence>
<dbReference type="EMBL" id="AP018150">
    <property type="protein sequence ID" value="BBE08602.1"/>
    <property type="molecule type" value="Genomic_DNA"/>
</dbReference>
<proteinExistence type="predicted"/>
<reference evidence="1 2" key="1">
    <citation type="journal article" date="2018" name="Microbes Environ.">
        <title>Comparative Genomic Insights into Endofungal Lifestyles of Two Bacterial Endosymbionts, Mycoavidus cysteinexigens and Burkholderia rhizoxinica.</title>
        <authorList>
            <person name="Sharmin D."/>
            <person name="Guo Y."/>
            <person name="Nishizawa T."/>
            <person name="Ohshima S."/>
            <person name="Sato Y."/>
            <person name="Takashima Y."/>
            <person name="Narisawa K."/>
            <person name="Ohta H."/>
        </authorList>
    </citation>
    <scope>NUCLEOTIDE SEQUENCE [LARGE SCALE GENOMIC DNA]</scope>
    <source>
        <strain evidence="1 2">B1-EB</strain>
    </source>
</reference>
<name>A0A2Z6ET98_9BURK</name>
<sequence>MGAILNLVPLDKKKAKEVEEALRDLLNLVQQGAINGLIFQFRTHNGEHFHGLAGHYRKNLVEAIGSLGCLKMRLIQVAESTIKRS</sequence>
<organism evidence="1 2">
    <name type="scientific">Mycoavidus cysteinexigens</name>
    <dbReference type="NCBI Taxonomy" id="1553431"/>
    <lineage>
        <taxon>Bacteria</taxon>
        <taxon>Pseudomonadati</taxon>
        <taxon>Pseudomonadota</taxon>
        <taxon>Betaproteobacteria</taxon>
        <taxon>Burkholderiales</taxon>
        <taxon>Burkholderiaceae</taxon>
        <taxon>Mycoavidus</taxon>
    </lineage>
</organism>
<dbReference type="AlphaFoldDB" id="A0A2Z6ET98"/>
<accession>A0A2Z6ET98</accession>
<dbReference type="KEGG" id="mcys:MCB1EB_0441"/>
<dbReference type="RefSeq" id="WP_045363201.1">
    <property type="nucleotide sequence ID" value="NZ_AP018150.1"/>
</dbReference>
<protein>
    <submittedName>
        <fullName evidence="1">Transcriptional regulator-like protein</fullName>
    </submittedName>
</protein>
<evidence type="ECO:0000313" key="1">
    <source>
        <dbReference type="EMBL" id="BBE08602.1"/>
    </source>
</evidence>
<keyword evidence="2" id="KW-1185">Reference proteome</keyword>